<reference evidence="1 2" key="1">
    <citation type="submission" date="2008-10" db="EMBL/GenBank/DDBJ databases">
        <title>Draft genome sequence of Desulvovibrio piger (ATCC 29098).</title>
        <authorList>
            <person name="Sudarsanam P."/>
            <person name="Ley R."/>
            <person name="Guruge J."/>
            <person name="Turnbaugh P.J."/>
            <person name="Mahowald M."/>
            <person name="Liep D."/>
            <person name="Gordon J."/>
        </authorList>
    </citation>
    <scope>NUCLEOTIDE SEQUENCE [LARGE SCALE GENOMIC DNA]</scope>
    <source>
        <strain evidence="1 2">ATCC 29098</strain>
    </source>
</reference>
<dbReference type="Proteomes" id="UP000003676">
    <property type="component" value="Unassembled WGS sequence"/>
</dbReference>
<dbReference type="AlphaFoldDB" id="B6WV31"/>
<accession>B6WV31</accession>
<gene>
    <name evidence="1" type="ORF">DESPIG_01946</name>
</gene>
<evidence type="ECO:0000313" key="2">
    <source>
        <dbReference type="Proteomes" id="UP000003676"/>
    </source>
</evidence>
<proteinExistence type="predicted"/>
<organism evidence="1 2">
    <name type="scientific">Desulfovibrio piger ATCC 29098</name>
    <dbReference type="NCBI Taxonomy" id="411464"/>
    <lineage>
        <taxon>Bacteria</taxon>
        <taxon>Pseudomonadati</taxon>
        <taxon>Thermodesulfobacteriota</taxon>
        <taxon>Desulfovibrionia</taxon>
        <taxon>Desulfovibrionales</taxon>
        <taxon>Desulfovibrionaceae</taxon>
        <taxon>Desulfovibrio</taxon>
    </lineage>
</organism>
<evidence type="ECO:0000313" key="1">
    <source>
        <dbReference type="EMBL" id="EEB33080.1"/>
    </source>
</evidence>
<dbReference type="EMBL" id="ABXU01000061">
    <property type="protein sequence ID" value="EEB33080.1"/>
    <property type="molecule type" value="Genomic_DNA"/>
</dbReference>
<sequence length="141" mass="15190">MLRSSLLRHEMSRPLAGGRPLTFAGLCGLLVAPNLTRRHTRLSSIPNAGRSRVTQTAFAVGAPAGRMPGGLLSHIGRVVTSGIREDRRLCESRGALRPAFFVFHHPQSHEAPMIPFIPAALRHTVAALPCNLIPAGEVRHA</sequence>
<reference evidence="1 2" key="2">
    <citation type="submission" date="2008-10" db="EMBL/GenBank/DDBJ databases">
        <authorList>
            <person name="Fulton L."/>
            <person name="Clifton S."/>
            <person name="Fulton B."/>
            <person name="Xu J."/>
            <person name="Minx P."/>
            <person name="Pepin K.H."/>
            <person name="Johnson M."/>
            <person name="Bhonagiri V."/>
            <person name="Nash W.E."/>
            <person name="Mardis E.R."/>
            <person name="Wilson R.K."/>
        </authorList>
    </citation>
    <scope>NUCLEOTIDE SEQUENCE [LARGE SCALE GENOMIC DNA]</scope>
    <source>
        <strain evidence="1 2">ATCC 29098</strain>
    </source>
</reference>
<protein>
    <submittedName>
        <fullName evidence="1">Uncharacterized protein</fullName>
    </submittedName>
</protein>
<name>B6WV31_9BACT</name>
<comment type="caution">
    <text evidence="1">The sequence shown here is derived from an EMBL/GenBank/DDBJ whole genome shotgun (WGS) entry which is preliminary data.</text>
</comment>
<dbReference type="HOGENOM" id="CLU_1822271_0_0_7"/>